<dbReference type="EMBL" id="JAUHTR010000003">
    <property type="protein sequence ID" value="MDN4524459.1"/>
    <property type="molecule type" value="Genomic_DNA"/>
</dbReference>
<dbReference type="InterPro" id="IPR025007">
    <property type="entry name" value="DUF3899"/>
</dbReference>
<comment type="caution">
    <text evidence="3">The sequence shown here is derived from an EMBL/GenBank/DDBJ whole genome shotgun (WGS) entry which is preliminary data.</text>
</comment>
<reference evidence="3" key="1">
    <citation type="submission" date="2023-07" db="EMBL/GenBank/DDBJ databases">
        <title>Fictibacillus sp. isolated from freshwater pond.</title>
        <authorList>
            <person name="Kirdat K."/>
            <person name="Bhat A."/>
            <person name="Mourya A."/>
            <person name="Yadav A."/>
        </authorList>
    </citation>
    <scope>NUCLEOTIDE SEQUENCE</scope>
    <source>
        <strain evidence="3">NE201</strain>
    </source>
</reference>
<feature type="domain" description="DUF3899" evidence="2">
    <location>
        <begin position="29"/>
        <end position="112"/>
    </location>
</feature>
<dbReference type="Proteomes" id="UP001172721">
    <property type="component" value="Unassembled WGS sequence"/>
</dbReference>
<protein>
    <submittedName>
        <fullName evidence="3">DUF3899 domain-containing protein</fullName>
    </submittedName>
</protein>
<name>A0ABT8HUL3_9BACL</name>
<dbReference type="RefSeq" id="WP_301165505.1">
    <property type="nucleotide sequence ID" value="NZ_JAUHTR010000003.1"/>
</dbReference>
<sequence length="116" mass="12553">MKFLTAVLLSAGAWLIYMNAWKLHALDAVNQSFILGLCFLAAGASAIVLASGFLSPLKRTLEFIRIRKQQAHSAVGAAQMEMEASLAERKPFFASILLGIGTGFSTVSIFLLIIQH</sequence>
<feature type="transmembrane region" description="Helical" evidence="1">
    <location>
        <begin position="92"/>
        <end position="114"/>
    </location>
</feature>
<accession>A0ABT8HUL3</accession>
<evidence type="ECO:0000256" key="1">
    <source>
        <dbReference type="SAM" id="Phobius"/>
    </source>
</evidence>
<keyword evidence="1" id="KW-1133">Transmembrane helix</keyword>
<keyword evidence="4" id="KW-1185">Reference proteome</keyword>
<evidence type="ECO:0000313" key="3">
    <source>
        <dbReference type="EMBL" id="MDN4524459.1"/>
    </source>
</evidence>
<gene>
    <name evidence="3" type="ORF">QYB97_08240</name>
</gene>
<dbReference type="Pfam" id="PF13038">
    <property type="entry name" value="DUF3899"/>
    <property type="match status" value="1"/>
</dbReference>
<feature type="transmembrane region" description="Helical" evidence="1">
    <location>
        <begin position="35"/>
        <end position="57"/>
    </location>
</feature>
<evidence type="ECO:0000313" key="4">
    <source>
        <dbReference type="Proteomes" id="UP001172721"/>
    </source>
</evidence>
<keyword evidence="1" id="KW-0812">Transmembrane</keyword>
<proteinExistence type="predicted"/>
<evidence type="ECO:0000259" key="2">
    <source>
        <dbReference type="Pfam" id="PF13038"/>
    </source>
</evidence>
<keyword evidence="1" id="KW-0472">Membrane</keyword>
<organism evidence="3 4">
    <name type="scientific">Fictibacillus fluitans</name>
    <dbReference type="NCBI Taxonomy" id="3058422"/>
    <lineage>
        <taxon>Bacteria</taxon>
        <taxon>Bacillati</taxon>
        <taxon>Bacillota</taxon>
        <taxon>Bacilli</taxon>
        <taxon>Bacillales</taxon>
        <taxon>Fictibacillaceae</taxon>
        <taxon>Fictibacillus</taxon>
    </lineage>
</organism>